<dbReference type="SUPFAM" id="SSF110738">
    <property type="entry name" value="Glycerate kinase I"/>
    <property type="match status" value="1"/>
</dbReference>
<dbReference type="Gene3D" id="3.90.1510.10">
    <property type="entry name" value="Glycerate kinase, domain 2"/>
    <property type="match status" value="1"/>
</dbReference>
<name>A0A0B7GSX6_TREPH</name>
<dbReference type="InterPro" id="IPR018193">
    <property type="entry name" value="Glyc_kinase_flavodox-like_fold"/>
</dbReference>
<evidence type="ECO:0000256" key="4">
    <source>
        <dbReference type="PIRNR" id="PIRNR006078"/>
    </source>
</evidence>
<dbReference type="Gene3D" id="3.40.50.10350">
    <property type="entry name" value="Glycerate kinase, domain 1"/>
    <property type="match status" value="1"/>
</dbReference>
<dbReference type="GO" id="GO:0008887">
    <property type="term" value="F:glycerate kinase activity"/>
    <property type="evidence" value="ECO:0007669"/>
    <property type="project" value="UniProtKB-UniRule"/>
</dbReference>
<dbReference type="InterPro" id="IPR004381">
    <property type="entry name" value="Glycerate_kinase"/>
</dbReference>
<keyword evidence="3 4" id="KW-0418">Kinase</keyword>
<keyword evidence="2 4" id="KW-0808">Transferase</keyword>
<keyword evidence="6" id="KW-1185">Reference proteome</keyword>
<dbReference type="PANTHER" id="PTHR21599:SF0">
    <property type="entry name" value="GLYCERATE KINASE"/>
    <property type="match status" value="1"/>
</dbReference>
<dbReference type="Proteomes" id="UP000042527">
    <property type="component" value="Unassembled WGS sequence"/>
</dbReference>
<proteinExistence type="inferred from homology"/>
<dbReference type="EC" id="2.7.1.31" evidence="5"/>
<dbReference type="GO" id="GO:0031388">
    <property type="term" value="P:organic acid phosphorylation"/>
    <property type="evidence" value="ECO:0007669"/>
    <property type="project" value="UniProtKB-UniRule"/>
</dbReference>
<dbReference type="PIRSF" id="PIRSF006078">
    <property type="entry name" value="GlxK"/>
    <property type="match status" value="1"/>
</dbReference>
<evidence type="ECO:0000256" key="1">
    <source>
        <dbReference type="ARBA" id="ARBA00006284"/>
    </source>
</evidence>
<dbReference type="AlphaFoldDB" id="A0A0B7GSX6"/>
<dbReference type="RefSeq" id="WP_044634541.1">
    <property type="nucleotide sequence ID" value="NZ_CDNC01000012.1"/>
</dbReference>
<dbReference type="PANTHER" id="PTHR21599">
    <property type="entry name" value="GLYCERATE KINASE"/>
    <property type="match status" value="1"/>
</dbReference>
<dbReference type="InterPro" id="IPR036129">
    <property type="entry name" value="Glycerate_kinase_sf"/>
</dbReference>
<dbReference type="OrthoDB" id="9774290at2"/>
<gene>
    <name evidence="5" type="primary">glxK</name>
    <name evidence="5" type="ORF">TPHV1_20090</name>
</gene>
<evidence type="ECO:0000256" key="3">
    <source>
        <dbReference type="ARBA" id="ARBA00022777"/>
    </source>
</evidence>
<dbReference type="EMBL" id="CDNC01000012">
    <property type="protein sequence ID" value="CEM61553.1"/>
    <property type="molecule type" value="Genomic_DNA"/>
</dbReference>
<evidence type="ECO:0000256" key="2">
    <source>
        <dbReference type="ARBA" id="ARBA00022679"/>
    </source>
</evidence>
<organism evidence="5 6">
    <name type="scientific">Treponema phagedenis</name>
    <dbReference type="NCBI Taxonomy" id="162"/>
    <lineage>
        <taxon>Bacteria</taxon>
        <taxon>Pseudomonadati</taxon>
        <taxon>Spirochaetota</taxon>
        <taxon>Spirochaetia</taxon>
        <taxon>Spirochaetales</taxon>
        <taxon>Treponemataceae</taxon>
        <taxon>Treponema</taxon>
    </lineage>
</organism>
<protein>
    <submittedName>
        <fullName evidence="5">Glycerate kinase</fullName>
        <ecNumber evidence="5">2.7.1.31</ecNumber>
    </submittedName>
</protein>
<comment type="similarity">
    <text evidence="1 4">Belongs to the glycerate kinase type-1 family.</text>
</comment>
<evidence type="ECO:0000313" key="5">
    <source>
        <dbReference type="EMBL" id="CEM61553.1"/>
    </source>
</evidence>
<sequence>MKTFILAPDSFKGTMSAIRVCEILKERILAYFPNANIIEIPIADGGEGSADAFLRALGGKKIRRTATGPLFEKTEARYAVLPDNTAVIEMAAASGLPLVGEAKDPKRTTTYGTGELLADAVQRGCKNIILALGGSATNDGGCGLAAAMGVRFYDKSGKSFVPVGGTLSAIKKIDTAELDTLLPNIRITAICDVDNPLFGARGAAAVFAPQKGASEADVRFLDEQLQALYAIVKTEWQRAGKTLLPAETAGFGAAGGLGFGMSAFFSCELKSGIQTVLDVVHFDALLSNADLIFTGEGCLDSQSLHGKVVYGVTARAARHRVPVIAIAGDILEGIAPLYEQGLTAAFSTNRRAVPYEKARLTAEQDLRATADNILRLLVKK</sequence>
<evidence type="ECO:0000313" key="6">
    <source>
        <dbReference type="Proteomes" id="UP000042527"/>
    </source>
</evidence>
<dbReference type="Pfam" id="PF02595">
    <property type="entry name" value="Gly_kinase"/>
    <property type="match status" value="1"/>
</dbReference>
<dbReference type="InterPro" id="IPR018197">
    <property type="entry name" value="Glycerate_kinase_RE-like"/>
</dbReference>
<reference evidence="6" key="1">
    <citation type="submission" date="2015-01" db="EMBL/GenBank/DDBJ databases">
        <authorList>
            <person name="Manzoor Shahid"/>
            <person name="Zubair Saima"/>
        </authorList>
    </citation>
    <scope>NUCLEOTIDE SEQUENCE [LARGE SCALE GENOMIC DNA]</scope>
    <source>
        <strain evidence="6">V1</strain>
    </source>
</reference>
<dbReference type="NCBIfam" id="TIGR00045">
    <property type="entry name" value="glycerate kinase"/>
    <property type="match status" value="1"/>
</dbReference>
<accession>A0A0B7GSX6</accession>